<dbReference type="InterPro" id="IPR007157">
    <property type="entry name" value="PspA_VIPP1"/>
</dbReference>
<feature type="coiled-coil region" evidence="2">
    <location>
        <begin position="33"/>
        <end position="67"/>
    </location>
</feature>
<proteinExistence type="inferred from homology"/>
<gene>
    <name evidence="3" type="ORF">TRL7639_02962</name>
</gene>
<protein>
    <submittedName>
        <fullName evidence="3">PspA/IM30 family protein</fullName>
    </submittedName>
</protein>
<dbReference type="RefSeq" id="WP_085796626.1">
    <property type="nucleotide sequence ID" value="NZ_FWFO01000002.1"/>
</dbReference>
<dbReference type="EMBL" id="FWFO01000002">
    <property type="protein sequence ID" value="SLN55634.1"/>
    <property type="molecule type" value="Genomic_DNA"/>
</dbReference>
<organism evidence="3 4">
    <name type="scientific">Falsiruegeria litorea R37</name>
    <dbReference type="NCBI Taxonomy" id="1200284"/>
    <lineage>
        <taxon>Bacteria</taxon>
        <taxon>Pseudomonadati</taxon>
        <taxon>Pseudomonadota</taxon>
        <taxon>Alphaproteobacteria</taxon>
        <taxon>Rhodobacterales</taxon>
        <taxon>Roseobacteraceae</taxon>
        <taxon>Falsiruegeria</taxon>
    </lineage>
</organism>
<evidence type="ECO:0000313" key="4">
    <source>
        <dbReference type="Proteomes" id="UP000193077"/>
    </source>
</evidence>
<dbReference type="OrthoDB" id="7999550at2"/>
<dbReference type="Pfam" id="PF04012">
    <property type="entry name" value="PspA_IM30"/>
    <property type="match status" value="1"/>
</dbReference>
<name>A0A1Y5T4J5_9RHOB</name>
<sequence length="223" mass="24941">MFRTLKTMVVGANARAEEKLRDEYSIELIDQKIREAAQSLKAAKLSLANLIQQQRAEQRQLDGLKDRTDDLLTRAKEALNAGREDLAQSAAQAVADLENESVTRQQTVDRLDMRILQLRQSIETANRRLIDLKQGALSARAVRREQGMQKRLNRHLGGDSPMDEAQELIAGVLQAQDPFEQSQILAEIDQGLDHTNIAARMEEAGFGEKNRSTAADVLGRLKD</sequence>
<comment type="similarity">
    <text evidence="1">Belongs to the PspA/Vipp/IM30 family.</text>
</comment>
<keyword evidence="2" id="KW-0175">Coiled coil</keyword>
<dbReference type="AlphaFoldDB" id="A0A1Y5T4J5"/>
<reference evidence="3 4" key="1">
    <citation type="submission" date="2017-03" db="EMBL/GenBank/DDBJ databases">
        <authorList>
            <person name="Afonso C.L."/>
            <person name="Miller P.J."/>
            <person name="Scott M.A."/>
            <person name="Spackman E."/>
            <person name="Goraichik I."/>
            <person name="Dimitrov K.M."/>
            <person name="Suarez D.L."/>
            <person name="Swayne D.E."/>
        </authorList>
    </citation>
    <scope>NUCLEOTIDE SEQUENCE [LARGE SCALE GENOMIC DNA]</scope>
    <source>
        <strain evidence="3 4">CECT 7639</strain>
    </source>
</reference>
<accession>A0A1Y5T4J5</accession>
<dbReference type="Proteomes" id="UP000193077">
    <property type="component" value="Unassembled WGS sequence"/>
</dbReference>
<evidence type="ECO:0000256" key="2">
    <source>
        <dbReference type="SAM" id="Coils"/>
    </source>
</evidence>
<keyword evidence="4" id="KW-1185">Reference proteome</keyword>
<evidence type="ECO:0000313" key="3">
    <source>
        <dbReference type="EMBL" id="SLN55634.1"/>
    </source>
</evidence>
<evidence type="ECO:0000256" key="1">
    <source>
        <dbReference type="ARBA" id="ARBA00043985"/>
    </source>
</evidence>